<protein>
    <recommendedName>
        <fullName evidence="3">NodB homology domain-containing protein</fullName>
    </recommendedName>
</protein>
<proteinExistence type="predicted"/>
<reference evidence="4" key="1">
    <citation type="submission" date="2016-10" db="EMBL/GenBank/DDBJ databases">
        <authorList>
            <person name="See-Too W.S."/>
        </authorList>
    </citation>
    <scope>NUCLEOTIDE SEQUENCE</scope>
    <source>
        <strain evidence="4">L10.15</strain>
    </source>
</reference>
<dbReference type="Pfam" id="PF01522">
    <property type="entry name" value="Polysacc_deac_1"/>
    <property type="match status" value="1"/>
</dbReference>
<dbReference type="AlphaFoldDB" id="A0A1B1S5K1"/>
<evidence type="ECO:0000313" key="5">
    <source>
        <dbReference type="Proteomes" id="UP000053354"/>
    </source>
</evidence>
<comment type="subcellular location">
    <subcellularLocation>
        <location evidence="1">Secreted</location>
    </subcellularLocation>
</comment>
<name>A0A1B1S5K1_9BACL</name>
<keyword evidence="2" id="KW-0732">Signal</keyword>
<dbReference type="Proteomes" id="UP000053354">
    <property type="component" value="Chromosome"/>
</dbReference>
<organism evidence="4 5">
    <name type="scientific">Planococcus versutus</name>
    <dbReference type="NCBI Taxonomy" id="1302659"/>
    <lineage>
        <taxon>Bacteria</taxon>
        <taxon>Bacillati</taxon>
        <taxon>Bacillota</taxon>
        <taxon>Bacilli</taxon>
        <taxon>Bacillales</taxon>
        <taxon>Caryophanaceae</taxon>
        <taxon>Planococcus</taxon>
    </lineage>
</organism>
<dbReference type="InterPro" id="IPR051398">
    <property type="entry name" value="Polysacch_Deacetylase"/>
</dbReference>
<evidence type="ECO:0000256" key="1">
    <source>
        <dbReference type="ARBA" id="ARBA00004613"/>
    </source>
</evidence>
<evidence type="ECO:0000256" key="2">
    <source>
        <dbReference type="ARBA" id="ARBA00022729"/>
    </source>
</evidence>
<dbReference type="GO" id="GO:0005576">
    <property type="term" value="C:extracellular region"/>
    <property type="evidence" value="ECO:0007669"/>
    <property type="project" value="UniProtKB-SubCell"/>
</dbReference>
<dbReference type="EMBL" id="CP016540">
    <property type="protein sequence ID" value="ANU28464.1"/>
    <property type="molecule type" value="Genomic_DNA"/>
</dbReference>
<accession>A0A1B1S5K1</accession>
<dbReference type="STRING" id="1302659.I858_015855"/>
<keyword evidence="5" id="KW-1185">Reference proteome</keyword>
<dbReference type="GO" id="GO:0005975">
    <property type="term" value="P:carbohydrate metabolic process"/>
    <property type="evidence" value="ECO:0007669"/>
    <property type="project" value="InterPro"/>
</dbReference>
<dbReference type="SUPFAM" id="SSF88713">
    <property type="entry name" value="Glycoside hydrolase/deacetylase"/>
    <property type="match status" value="1"/>
</dbReference>
<dbReference type="InterPro" id="IPR011330">
    <property type="entry name" value="Glyco_hydro/deAcase_b/a-brl"/>
</dbReference>
<dbReference type="PROSITE" id="PS51677">
    <property type="entry name" value="NODB"/>
    <property type="match status" value="1"/>
</dbReference>
<evidence type="ECO:0000259" key="3">
    <source>
        <dbReference type="PROSITE" id="PS51677"/>
    </source>
</evidence>
<dbReference type="InterPro" id="IPR002509">
    <property type="entry name" value="NODB_dom"/>
</dbReference>
<dbReference type="OrthoDB" id="2456686at2"/>
<dbReference type="GO" id="GO:0016810">
    <property type="term" value="F:hydrolase activity, acting on carbon-nitrogen (but not peptide) bonds"/>
    <property type="evidence" value="ECO:0007669"/>
    <property type="project" value="InterPro"/>
</dbReference>
<dbReference type="KEGG" id="pll:I858_015855"/>
<sequence>MNNLEVTNIDLVEGGNVFKQGHHLTLGYIPRDEKGGVVDLSNKILSVSIWGRIGVVFEGSATFSAEIIRFTLKELIPAGEYQVEFTATSSTDSSYRKKFPTNTTSGRITVKKSSDDLEATGVNVITVSQLKGEQLAIQRAYESKVDTKVLNAETKSTTALSKATTAEIVAKGVQSQFDSIIVEGDSSIEAAAARVSDDKTYVTLKARLDAEKQELSEQLAEESLKLEELPILLNKEKSQGIATHNISNGGGYERKPVIAITFDDAYMNDYTKMKPVMDEFGVKGTIFINSTYTGYTESKLGETEIIEMYKEGWEFGSHTDSHTILSYMSFSEPLAIGDTTLKLINTSGIPMVKTFAKGTKIRLMDSAGTINKTVVSTGYSLTGSVLTLQLSEPVNFNLPKPAQAWLHEEDVLLEIVKPKEFLQSLNIPCNGLAYPWGSTTDSAKKVIQSHFSYARSATNGVAGTNGGVFDGDEIPLNQFEMKCSELLVLTDQQMDDLLTKVATEKSLLIVLGHTNGWGGLELRLRSFLTKATASKIEMTTVTKALLYHGNATNLADFTVSKEGRSTSGGVNILPRNFATNTSNLDVFPLGISNMRVTSSDNGGFPTPSGTFITYKTKKKNIGFWTFQFFHDGNSNDVYYRNSTGATTFLPWEKQAKYRKYPQVDLGTFNIPANTYIDKELTGVGVVNSSQISISGYGMPLGFNLFFMPYIADAKAYVRITNPNTSDLSTRHRFSVTVFD</sequence>
<dbReference type="PANTHER" id="PTHR34216:SF3">
    <property type="entry name" value="POLY-BETA-1,6-N-ACETYL-D-GLUCOSAMINE N-DEACETYLASE"/>
    <property type="match status" value="1"/>
</dbReference>
<feature type="domain" description="NodB homology" evidence="3">
    <location>
        <begin position="256"/>
        <end position="346"/>
    </location>
</feature>
<dbReference type="PANTHER" id="PTHR34216">
    <property type="match status" value="1"/>
</dbReference>
<dbReference type="CDD" id="cd10918">
    <property type="entry name" value="CE4_NodB_like_5s_6s"/>
    <property type="match status" value="1"/>
</dbReference>
<dbReference type="RefSeq" id="WP_065524810.1">
    <property type="nucleotide sequence ID" value="NZ_CP016540.2"/>
</dbReference>
<dbReference type="Gene3D" id="3.20.20.370">
    <property type="entry name" value="Glycoside hydrolase/deacetylase"/>
    <property type="match status" value="1"/>
</dbReference>
<gene>
    <name evidence="4" type="ORF">I858_015855</name>
</gene>
<evidence type="ECO:0000313" key="4">
    <source>
        <dbReference type="EMBL" id="ANU28464.1"/>
    </source>
</evidence>